<dbReference type="SUPFAM" id="SSF54862">
    <property type="entry name" value="4Fe-4S ferredoxins"/>
    <property type="match status" value="2"/>
</dbReference>
<evidence type="ECO:0000256" key="6">
    <source>
        <dbReference type="ARBA" id="ARBA00023004"/>
    </source>
</evidence>
<keyword evidence="7" id="KW-0411">Iron-sulfur</keyword>
<evidence type="ECO:0000313" key="10">
    <source>
        <dbReference type="EMBL" id="HJC75391.1"/>
    </source>
</evidence>
<evidence type="ECO:0000256" key="7">
    <source>
        <dbReference type="ARBA" id="ARBA00023014"/>
    </source>
</evidence>
<evidence type="ECO:0000313" key="11">
    <source>
        <dbReference type="Proteomes" id="UP000823902"/>
    </source>
</evidence>
<feature type="region of interest" description="Disordered" evidence="8">
    <location>
        <begin position="25"/>
        <end position="46"/>
    </location>
</feature>
<evidence type="ECO:0000259" key="9">
    <source>
        <dbReference type="PROSITE" id="PS51379"/>
    </source>
</evidence>
<comment type="cofactor">
    <cofactor evidence="1">
        <name>[4Fe-4S] cluster</name>
        <dbReference type="ChEBI" id="CHEBI:49883"/>
    </cofactor>
</comment>
<dbReference type="PROSITE" id="PS51379">
    <property type="entry name" value="4FE4S_FER_2"/>
    <property type="match status" value="3"/>
</dbReference>
<evidence type="ECO:0000256" key="4">
    <source>
        <dbReference type="ARBA" id="ARBA00022485"/>
    </source>
</evidence>
<feature type="domain" description="4Fe-4S ferredoxin-type" evidence="9">
    <location>
        <begin position="94"/>
        <end position="123"/>
    </location>
</feature>
<dbReference type="Pfam" id="PF12800">
    <property type="entry name" value="Fer4_4"/>
    <property type="match status" value="1"/>
</dbReference>
<dbReference type="PROSITE" id="PS00198">
    <property type="entry name" value="4FE4S_FER_1"/>
    <property type="match status" value="1"/>
</dbReference>
<protein>
    <recommendedName>
        <fullName evidence="3">Ferredoxin</fullName>
    </recommendedName>
</protein>
<evidence type="ECO:0000256" key="2">
    <source>
        <dbReference type="ARBA" id="ARBA00003532"/>
    </source>
</evidence>
<dbReference type="PANTHER" id="PTHR24960">
    <property type="entry name" value="PHOTOSYSTEM I IRON-SULFUR CENTER-RELATED"/>
    <property type="match status" value="1"/>
</dbReference>
<keyword evidence="4" id="KW-0004">4Fe-4S</keyword>
<gene>
    <name evidence="10" type="ORF">H9697_10690</name>
</gene>
<comment type="caution">
    <text evidence="10">The sequence shown here is derived from an EMBL/GenBank/DDBJ whole genome shotgun (WGS) entry which is preliminary data.</text>
</comment>
<dbReference type="InterPro" id="IPR017896">
    <property type="entry name" value="4Fe4S_Fe-S-bd"/>
</dbReference>
<dbReference type="Proteomes" id="UP000823902">
    <property type="component" value="Unassembled WGS sequence"/>
</dbReference>
<dbReference type="Pfam" id="PF00037">
    <property type="entry name" value="Fer4"/>
    <property type="match status" value="2"/>
</dbReference>
<name>A0A9D2QAA1_9FIRM</name>
<feature type="domain" description="4Fe-4S ferredoxin-type" evidence="9">
    <location>
        <begin position="168"/>
        <end position="197"/>
    </location>
</feature>
<reference evidence="10" key="1">
    <citation type="journal article" date="2021" name="PeerJ">
        <title>Extensive microbial diversity within the chicken gut microbiome revealed by metagenomics and culture.</title>
        <authorList>
            <person name="Gilroy R."/>
            <person name="Ravi A."/>
            <person name="Getino M."/>
            <person name="Pursley I."/>
            <person name="Horton D.L."/>
            <person name="Alikhan N.F."/>
            <person name="Baker D."/>
            <person name="Gharbi K."/>
            <person name="Hall N."/>
            <person name="Watson M."/>
            <person name="Adriaenssens E.M."/>
            <person name="Foster-Nyarko E."/>
            <person name="Jarju S."/>
            <person name="Secka A."/>
            <person name="Antonio M."/>
            <person name="Oren A."/>
            <person name="Chaudhuri R.R."/>
            <person name="La Ragione R."/>
            <person name="Hildebrand F."/>
            <person name="Pallen M.J."/>
        </authorList>
    </citation>
    <scope>NUCLEOTIDE SEQUENCE</scope>
    <source>
        <strain evidence="10">CHK196-7946</strain>
    </source>
</reference>
<comment type="function">
    <text evidence="2">Ferredoxins are iron-sulfur proteins that transfer electrons in a wide variety of metabolic reactions.</text>
</comment>
<dbReference type="GO" id="GO:0051539">
    <property type="term" value="F:4 iron, 4 sulfur cluster binding"/>
    <property type="evidence" value="ECO:0007669"/>
    <property type="project" value="UniProtKB-KW"/>
</dbReference>
<dbReference type="Gene3D" id="3.30.70.20">
    <property type="match status" value="2"/>
</dbReference>
<dbReference type="EMBL" id="DWVY01000053">
    <property type="protein sequence ID" value="HJC75391.1"/>
    <property type="molecule type" value="Genomic_DNA"/>
</dbReference>
<organism evidence="10 11">
    <name type="scientific">Candidatus Mediterraneibacter faecavium</name>
    <dbReference type="NCBI Taxonomy" id="2838668"/>
    <lineage>
        <taxon>Bacteria</taxon>
        <taxon>Bacillati</taxon>
        <taxon>Bacillota</taxon>
        <taxon>Clostridia</taxon>
        <taxon>Lachnospirales</taxon>
        <taxon>Lachnospiraceae</taxon>
        <taxon>Mediterraneibacter</taxon>
    </lineage>
</organism>
<dbReference type="CDD" id="cd10549">
    <property type="entry name" value="MtMvhB_like"/>
    <property type="match status" value="1"/>
</dbReference>
<dbReference type="PRINTS" id="PR01868">
    <property type="entry name" value="ABCEFAMILY"/>
</dbReference>
<evidence type="ECO:0000256" key="3">
    <source>
        <dbReference type="ARBA" id="ARBA00013529"/>
    </source>
</evidence>
<dbReference type="GO" id="GO:0046872">
    <property type="term" value="F:metal ion binding"/>
    <property type="evidence" value="ECO:0007669"/>
    <property type="project" value="UniProtKB-KW"/>
</dbReference>
<evidence type="ECO:0000256" key="1">
    <source>
        <dbReference type="ARBA" id="ARBA00001966"/>
    </source>
</evidence>
<dbReference type="AlphaFoldDB" id="A0A9D2QAA1"/>
<feature type="domain" description="4Fe-4S ferredoxin-type" evidence="9">
    <location>
        <begin position="138"/>
        <end position="167"/>
    </location>
</feature>
<accession>A0A9D2QAA1</accession>
<dbReference type="InterPro" id="IPR017900">
    <property type="entry name" value="4Fe4S_Fe_S_CS"/>
</dbReference>
<keyword evidence="6" id="KW-0408">Iron</keyword>
<dbReference type="PANTHER" id="PTHR24960:SF79">
    <property type="entry name" value="PHOTOSYSTEM I IRON-SULFUR CENTER"/>
    <property type="match status" value="1"/>
</dbReference>
<proteinExistence type="predicted"/>
<reference evidence="10" key="2">
    <citation type="submission" date="2021-04" db="EMBL/GenBank/DDBJ databases">
        <authorList>
            <person name="Gilroy R."/>
        </authorList>
    </citation>
    <scope>NUCLEOTIDE SEQUENCE</scope>
    <source>
        <strain evidence="10">CHK196-7946</strain>
    </source>
</reference>
<dbReference type="InterPro" id="IPR050157">
    <property type="entry name" value="PSI_iron-sulfur_center"/>
</dbReference>
<dbReference type="InterPro" id="IPR013283">
    <property type="entry name" value="RLI1"/>
</dbReference>
<sequence>MSRVQKKKVAVVQCAGGCRRQTEVGRPAGNGYQTEGSGPAGNGCQTEGSGPAENGCQQILETKADAVSCEYGCLGGGSCVAACRLHAVYINARGAAEVDPEKCAGCGLCAKACPRNLIRITSVEYNIYPACVSEDAGAQTRKNCDTGCIACGICVRNCPMAAISIENNHAVIDEEKCIACGMCAVKCPRGAIRDYNGIFTVREAQVGS</sequence>
<evidence type="ECO:0000256" key="8">
    <source>
        <dbReference type="SAM" id="MobiDB-lite"/>
    </source>
</evidence>
<evidence type="ECO:0000256" key="5">
    <source>
        <dbReference type="ARBA" id="ARBA00022723"/>
    </source>
</evidence>
<keyword evidence="5" id="KW-0479">Metal-binding</keyword>